<feature type="transmembrane region" description="Helical" evidence="2">
    <location>
        <begin position="15"/>
        <end position="37"/>
    </location>
</feature>
<proteinExistence type="predicted"/>
<keyword evidence="2" id="KW-0812">Transmembrane</keyword>
<name>A0A250FZ64_9FLAO</name>
<evidence type="ECO:0000313" key="4">
    <source>
        <dbReference type="Proteomes" id="UP000217348"/>
    </source>
</evidence>
<gene>
    <name evidence="3" type="ORF">CGC58_11455</name>
</gene>
<evidence type="ECO:0000313" key="3">
    <source>
        <dbReference type="EMBL" id="ATA90291.1"/>
    </source>
</evidence>
<evidence type="ECO:0000256" key="2">
    <source>
        <dbReference type="SAM" id="Phobius"/>
    </source>
</evidence>
<keyword evidence="2" id="KW-1133">Transmembrane helix</keyword>
<sequence>MSLLNKSEMKRNKKLLIVLIVLICNPISLIAIGYGIYKIRKNVKNKQEQEYLQQKQEDMQELDKKYKFLHENPGSKNYEVVELIPRTQKLKSFEIDTIGKKLLIVGNPYEEWREGDDDAYSFIKTDFEGNILNHPYGGGEMLKDGTILSSGNGIYCNSIVDDDMTLYPLIQLPFSFNTDYWTEEYKAYMHQDLDEWFKVFKDLYDKAEYVHMEFGEYFLKYRGKWYWMMYPSKRNGFKDKAARERRKAFEAQYPAREPASRFTEKIPRTDPFYYTERDTIRYAVEIQHTLTEVEKKGTTYRPISYAAGYFYYTIQMSPTDTIYVKRYAAYEPDSWFFQIPYNMGGQGSNVLFIEQTPNELYPDKSYGGLYVIRPRKKK</sequence>
<accession>A0A250FZ64</accession>
<organism evidence="3 4">
    <name type="scientific">Capnocytophaga stomatis</name>
    <dbReference type="NCBI Taxonomy" id="1848904"/>
    <lineage>
        <taxon>Bacteria</taxon>
        <taxon>Pseudomonadati</taxon>
        <taxon>Bacteroidota</taxon>
        <taxon>Flavobacteriia</taxon>
        <taxon>Flavobacteriales</taxon>
        <taxon>Flavobacteriaceae</taxon>
        <taxon>Capnocytophaga</taxon>
    </lineage>
</organism>
<dbReference type="Proteomes" id="UP000217348">
    <property type="component" value="Chromosome"/>
</dbReference>
<keyword evidence="2" id="KW-0472">Membrane</keyword>
<feature type="coiled-coil region" evidence="1">
    <location>
        <begin position="45"/>
        <end position="72"/>
    </location>
</feature>
<reference evidence="4" key="1">
    <citation type="submission" date="2017-06" db="EMBL/GenBank/DDBJ databases">
        <title>Capnocytophaga spp. assemblies.</title>
        <authorList>
            <person name="Gulvik C.A."/>
        </authorList>
    </citation>
    <scope>NUCLEOTIDE SEQUENCE [LARGE SCALE GENOMIC DNA]</scope>
    <source>
        <strain evidence="4">H2177</strain>
    </source>
</reference>
<evidence type="ECO:0000256" key="1">
    <source>
        <dbReference type="SAM" id="Coils"/>
    </source>
</evidence>
<dbReference type="KEGG" id="csto:CGC58_11455"/>
<keyword evidence="1" id="KW-0175">Coiled coil</keyword>
<dbReference type="EMBL" id="CP022387">
    <property type="protein sequence ID" value="ATA90291.1"/>
    <property type="molecule type" value="Genomic_DNA"/>
</dbReference>
<dbReference type="AlphaFoldDB" id="A0A250FZ64"/>
<protein>
    <submittedName>
        <fullName evidence="3">Uncharacterized protein</fullName>
    </submittedName>
</protein>